<dbReference type="GO" id="GO:0005886">
    <property type="term" value="C:plasma membrane"/>
    <property type="evidence" value="ECO:0007669"/>
    <property type="project" value="TreeGrafter"/>
</dbReference>
<evidence type="ECO:0000313" key="8">
    <source>
        <dbReference type="Proteomes" id="UP000268162"/>
    </source>
</evidence>
<reference evidence="8" key="1">
    <citation type="journal article" date="2018" name="Nat. Microbiol.">
        <title>Leveraging single-cell genomics to expand the fungal tree of life.</title>
        <authorList>
            <person name="Ahrendt S.R."/>
            <person name="Quandt C.A."/>
            <person name="Ciobanu D."/>
            <person name="Clum A."/>
            <person name="Salamov A."/>
            <person name="Andreopoulos B."/>
            <person name="Cheng J.F."/>
            <person name="Woyke T."/>
            <person name="Pelin A."/>
            <person name="Henrissat B."/>
            <person name="Reynolds N.K."/>
            <person name="Benny G.L."/>
            <person name="Smith M.E."/>
            <person name="James T.Y."/>
            <person name="Grigoriev I.V."/>
        </authorList>
    </citation>
    <scope>NUCLEOTIDE SEQUENCE [LARGE SCALE GENOMIC DNA]</scope>
    <source>
        <strain evidence="8">RSA 468</strain>
    </source>
</reference>
<feature type="compositionally biased region" description="Low complexity" evidence="5">
    <location>
        <begin position="630"/>
        <end position="645"/>
    </location>
</feature>
<dbReference type="SUPFAM" id="SSF103657">
    <property type="entry name" value="BAR/IMD domain-like"/>
    <property type="match status" value="1"/>
</dbReference>
<evidence type="ECO:0000259" key="6">
    <source>
        <dbReference type="SMART" id="SM00055"/>
    </source>
</evidence>
<dbReference type="AlphaFoldDB" id="A0A4P9ZVD1"/>
<accession>A0A4P9ZVD1</accession>
<dbReference type="Gene3D" id="1.20.1270.60">
    <property type="entry name" value="Arfaptin homology (AH) domain/BAR domain"/>
    <property type="match status" value="1"/>
</dbReference>
<organism evidence="7 8">
    <name type="scientific">Dimargaris cristalligena</name>
    <dbReference type="NCBI Taxonomy" id="215637"/>
    <lineage>
        <taxon>Eukaryota</taxon>
        <taxon>Fungi</taxon>
        <taxon>Fungi incertae sedis</taxon>
        <taxon>Zoopagomycota</taxon>
        <taxon>Kickxellomycotina</taxon>
        <taxon>Dimargaritomycetes</taxon>
        <taxon>Dimargaritales</taxon>
        <taxon>Dimargaritaceae</taxon>
        <taxon>Dimargaris</taxon>
    </lineage>
</organism>
<evidence type="ECO:0000256" key="3">
    <source>
        <dbReference type="ARBA" id="ARBA00022553"/>
    </source>
</evidence>
<evidence type="ECO:0000256" key="5">
    <source>
        <dbReference type="SAM" id="MobiDB-lite"/>
    </source>
</evidence>
<dbReference type="PANTHER" id="PTHR23065:SF7">
    <property type="entry name" value="NOSTRIN, ISOFORM H"/>
    <property type="match status" value="1"/>
</dbReference>
<dbReference type="PANTHER" id="PTHR23065">
    <property type="entry name" value="PROLINE-SERINE-THREONINE PHOSPHATASE INTERACTING PROTEIN 1"/>
    <property type="match status" value="1"/>
</dbReference>
<dbReference type="SMART" id="SM00055">
    <property type="entry name" value="FCH"/>
    <property type="match status" value="1"/>
</dbReference>
<evidence type="ECO:0000256" key="4">
    <source>
        <dbReference type="ARBA" id="ARBA00022583"/>
    </source>
</evidence>
<name>A0A4P9ZVD1_9FUNG</name>
<proteinExistence type="predicted"/>
<comment type="subcellular location">
    <subcellularLocation>
        <location evidence="1">Cytoplasm</location>
    </subcellularLocation>
</comment>
<dbReference type="STRING" id="215637.A0A4P9ZVD1"/>
<feature type="compositionally biased region" description="Low complexity" evidence="5">
    <location>
        <begin position="802"/>
        <end position="824"/>
    </location>
</feature>
<protein>
    <recommendedName>
        <fullName evidence="6">FCH domain-containing protein</fullName>
    </recommendedName>
</protein>
<keyword evidence="4" id="KW-0254">Endocytosis</keyword>
<dbReference type="GO" id="GO:0005737">
    <property type="term" value="C:cytoplasm"/>
    <property type="evidence" value="ECO:0007669"/>
    <property type="project" value="TreeGrafter"/>
</dbReference>
<feature type="region of interest" description="Disordered" evidence="5">
    <location>
        <begin position="963"/>
        <end position="1038"/>
    </location>
</feature>
<feature type="region of interest" description="Disordered" evidence="5">
    <location>
        <begin position="374"/>
        <end position="441"/>
    </location>
</feature>
<dbReference type="EMBL" id="ML002481">
    <property type="protein sequence ID" value="RKP37533.1"/>
    <property type="molecule type" value="Genomic_DNA"/>
</dbReference>
<gene>
    <name evidence="7" type="ORF">BJ085DRAFT_30379</name>
</gene>
<keyword evidence="3" id="KW-0597">Phosphoprotein</keyword>
<feature type="domain" description="FCH" evidence="6">
    <location>
        <begin position="8"/>
        <end position="94"/>
    </location>
</feature>
<feature type="compositionally biased region" description="Polar residues" evidence="5">
    <location>
        <begin position="422"/>
        <end position="431"/>
    </location>
</feature>
<dbReference type="InterPro" id="IPR027267">
    <property type="entry name" value="AH/BAR_dom_sf"/>
</dbReference>
<feature type="compositionally biased region" description="Polar residues" evidence="5">
    <location>
        <begin position="975"/>
        <end position="991"/>
    </location>
</feature>
<feature type="region of interest" description="Disordered" evidence="5">
    <location>
        <begin position="628"/>
        <end position="648"/>
    </location>
</feature>
<dbReference type="Proteomes" id="UP000268162">
    <property type="component" value="Unassembled WGS sequence"/>
</dbReference>
<dbReference type="GO" id="GO:0043226">
    <property type="term" value="C:organelle"/>
    <property type="evidence" value="ECO:0007669"/>
    <property type="project" value="UniProtKB-ARBA"/>
</dbReference>
<sequence>MVYVNQFLGEHPQLTFNALSNRIRRATTLNLDLADYFRERASIEEAHVKQLQKLNRKVFISDPSFLGQLEPLWTALYDEVQASIELHAEVAFKIAEHIEKPLRERMNEDKNWQVLKKAQIGMSSEVKTFAEKDSRIAKLKKTIEERKSSRKAHTASEKLNNTAMAFETSKQHWKENMQPVIEQYELVDRSRLELIKALVAGFEDLQIVKYRQRTQQAETVKNVAARVDVEEDLRQVCRDRKILAAWVPNRASHRDSGIFNLPRRASLKSKSESPLFPASPLPSLTLQRGVAMSSPQPTRPDSPDFRGSPISQYSIPVSNKPPPHASPVPSTATLPAARATSFTSIVTNSAFTENHYPLGDTTAPMDLPAQFPVAKTETTPVNHRSSLGLNAESRESEGPISSRLPPLVANVDNFYSDDSDQESTNTTNQTPKVKFSIKSDRIQESSEQSALALSRLAGTLRSSPSVRRRGRRDMTAGLYEKAGEQGSAPNLTQWPVASTSSLSLPPPIGAVYTSATSSMSLTSIGVMSNPSMTSTLRDVPSPFGASVATSPSLSSADLPGTLTCLREEALHVRCSAEGVEKVIITGEIKLRLTNVGRNDIRDLPVRLHHRTYLENLIINPKYLSRPLETASSSPVPASSSTGPASDLYHLTVEGPSAVSSSSSERFSATVVLLKYQEIIPDHEKERFTPLRLSAMWKNHDWQTSLLVTYEPNPMFGIGITPSRTEWESVPGTGAGPASPADPTSLTLQQLSVTVPLKGQVQQIITKPDGRWNAEKQRLTWFLGPVTPSAASTGALLPPPPSLSTTSVPSSPSSPVSPSSPSSTATKLLLRAQTQMDCAPTPISVQFTAQPGRLSRIRFTIETPTSHRPLVLAEPEQTLRAGKYLVIPPMHPLKMRPSLTNLSFASFPFPSTPSPPLPIITTTTTASSLELTAPSSPVTSPLPLSIIASINSATAAVALAPTGPVGADQEDGSRKGSVNSLTSPVTPGTATIESGFPDAQLELTESETGTEMKTEPTPTPELPQGATDLQVCLKEEAQA</sequence>
<evidence type="ECO:0000313" key="7">
    <source>
        <dbReference type="EMBL" id="RKP37533.1"/>
    </source>
</evidence>
<evidence type="ECO:0000256" key="1">
    <source>
        <dbReference type="ARBA" id="ARBA00004496"/>
    </source>
</evidence>
<feature type="compositionally biased region" description="Polar residues" evidence="5">
    <location>
        <begin position="376"/>
        <end position="388"/>
    </location>
</feature>
<feature type="region of interest" description="Disordered" evidence="5">
    <location>
        <begin position="288"/>
        <end position="332"/>
    </location>
</feature>
<keyword evidence="2" id="KW-0963">Cytoplasm</keyword>
<keyword evidence="8" id="KW-1185">Reference proteome</keyword>
<evidence type="ECO:0000256" key="2">
    <source>
        <dbReference type="ARBA" id="ARBA00022490"/>
    </source>
</evidence>
<dbReference type="GO" id="GO:0006897">
    <property type="term" value="P:endocytosis"/>
    <property type="evidence" value="ECO:0007669"/>
    <property type="project" value="UniProtKB-KW"/>
</dbReference>
<feature type="region of interest" description="Disordered" evidence="5">
    <location>
        <begin position="791"/>
        <end position="824"/>
    </location>
</feature>
<dbReference type="InterPro" id="IPR018808">
    <property type="entry name" value="Muniscin_C"/>
</dbReference>
<dbReference type="InterPro" id="IPR001060">
    <property type="entry name" value="FCH_dom"/>
</dbReference>
<dbReference type="Pfam" id="PF10291">
    <property type="entry name" value="muHD"/>
    <property type="match status" value="1"/>
</dbReference>
<dbReference type="Pfam" id="PF00611">
    <property type="entry name" value="FCH"/>
    <property type="match status" value="1"/>
</dbReference>